<sequence>MRLSLAPLKLKMPPKDKELYMRIPFFTNKKSSDAIIVVALSEKVRDVQFTPIMQELVPADCAAVAGGPESEVGNGTR</sequence>
<proteinExistence type="predicted"/>
<organism evidence="1 2">
    <name type="scientific">Duganella sacchari</name>
    <dbReference type="NCBI Taxonomy" id="551987"/>
    <lineage>
        <taxon>Bacteria</taxon>
        <taxon>Pseudomonadati</taxon>
        <taxon>Pseudomonadota</taxon>
        <taxon>Betaproteobacteria</taxon>
        <taxon>Burkholderiales</taxon>
        <taxon>Oxalobacteraceae</taxon>
        <taxon>Telluria group</taxon>
        <taxon>Duganella</taxon>
    </lineage>
</organism>
<keyword evidence="2" id="KW-1185">Reference proteome</keyword>
<dbReference type="EMBL" id="FRCX01000013">
    <property type="protein sequence ID" value="SHN41804.1"/>
    <property type="molecule type" value="Genomic_DNA"/>
</dbReference>
<protein>
    <submittedName>
        <fullName evidence="1">Uncharacterized protein</fullName>
    </submittedName>
</protein>
<dbReference type="Proteomes" id="UP000184339">
    <property type="component" value="Unassembled WGS sequence"/>
</dbReference>
<evidence type="ECO:0000313" key="2">
    <source>
        <dbReference type="Proteomes" id="UP000184339"/>
    </source>
</evidence>
<evidence type="ECO:0000313" key="1">
    <source>
        <dbReference type="EMBL" id="SHN41804.1"/>
    </source>
</evidence>
<reference evidence="2" key="1">
    <citation type="submission" date="2016-11" db="EMBL/GenBank/DDBJ databases">
        <authorList>
            <person name="Varghese N."/>
            <person name="Submissions S."/>
        </authorList>
    </citation>
    <scope>NUCLEOTIDE SEQUENCE [LARGE SCALE GENOMIC DNA]</scope>
    <source>
        <strain evidence="2">Sac-22</strain>
    </source>
</reference>
<name>A0A1M7R688_9BURK</name>
<accession>A0A1M7R688</accession>
<gene>
    <name evidence="1" type="ORF">SAMN05192549_1136</name>
</gene>
<dbReference type="AlphaFoldDB" id="A0A1M7R688"/>